<keyword evidence="4 5" id="KW-1015">Disulfide bond</keyword>
<feature type="disulfide bond" evidence="5">
    <location>
        <begin position="17"/>
        <end position="28"/>
    </location>
</feature>
<dbReference type="GO" id="GO:0005758">
    <property type="term" value="C:mitochondrial intermembrane space"/>
    <property type="evidence" value="ECO:0007669"/>
    <property type="project" value="TreeGrafter"/>
</dbReference>
<name>A0A9P0ANF6_BRAAE</name>
<evidence type="ECO:0000256" key="3">
    <source>
        <dbReference type="ARBA" id="ARBA00023128"/>
    </source>
</evidence>
<dbReference type="Proteomes" id="UP001154078">
    <property type="component" value="Chromosome 1"/>
</dbReference>
<gene>
    <name evidence="6" type="ORF">MELIAE_LOCUS83</name>
</gene>
<evidence type="ECO:0000256" key="2">
    <source>
        <dbReference type="ARBA" id="ARBA00009858"/>
    </source>
</evidence>
<protein>
    <recommendedName>
        <fullName evidence="8">Cx9C motif-containing protein 4</fullName>
    </recommendedName>
</protein>
<dbReference type="Gene3D" id="1.10.287.1130">
    <property type="entry name" value="CytochromE C oxidase copper chaperone"/>
    <property type="match status" value="1"/>
</dbReference>
<reference evidence="6" key="1">
    <citation type="submission" date="2021-12" db="EMBL/GenBank/DDBJ databases">
        <authorList>
            <person name="King R."/>
        </authorList>
    </citation>
    <scope>NUCLEOTIDE SEQUENCE</scope>
</reference>
<feature type="disulfide bond" evidence="5">
    <location>
        <begin position="39"/>
        <end position="49"/>
    </location>
</feature>
<proteinExistence type="inferred from homology"/>
<dbReference type="PANTHER" id="PTHR15590:SF0">
    <property type="entry name" value="CX9C MOTIF-CONTAINING PROTEIN 4"/>
    <property type="match status" value="1"/>
</dbReference>
<dbReference type="EMBL" id="OV121132">
    <property type="protein sequence ID" value="CAH0545753.1"/>
    <property type="molecule type" value="Genomic_DNA"/>
</dbReference>
<dbReference type="Pfam" id="PF08991">
    <property type="entry name" value="CMC4"/>
    <property type="match status" value="1"/>
</dbReference>
<evidence type="ECO:0008006" key="8">
    <source>
        <dbReference type="Google" id="ProtNLM"/>
    </source>
</evidence>
<dbReference type="InterPro" id="IPR027179">
    <property type="entry name" value="CMC4"/>
</dbReference>
<comment type="similarity">
    <text evidence="2">Belongs to the CMC4 family.</text>
</comment>
<organism evidence="6 7">
    <name type="scientific">Brassicogethes aeneus</name>
    <name type="common">Rape pollen beetle</name>
    <name type="synonym">Meligethes aeneus</name>
    <dbReference type="NCBI Taxonomy" id="1431903"/>
    <lineage>
        <taxon>Eukaryota</taxon>
        <taxon>Metazoa</taxon>
        <taxon>Ecdysozoa</taxon>
        <taxon>Arthropoda</taxon>
        <taxon>Hexapoda</taxon>
        <taxon>Insecta</taxon>
        <taxon>Pterygota</taxon>
        <taxon>Neoptera</taxon>
        <taxon>Endopterygota</taxon>
        <taxon>Coleoptera</taxon>
        <taxon>Polyphaga</taxon>
        <taxon>Cucujiformia</taxon>
        <taxon>Nitidulidae</taxon>
        <taxon>Meligethinae</taxon>
        <taxon>Brassicogethes</taxon>
    </lineage>
</organism>
<dbReference type="SUPFAM" id="SSF47072">
    <property type="entry name" value="Cysteine alpha-hairpin motif"/>
    <property type="match status" value="1"/>
</dbReference>
<comment type="subcellular location">
    <subcellularLocation>
        <location evidence="1">Mitochondrion</location>
    </subcellularLocation>
</comment>
<dbReference type="OrthoDB" id="13601at2759"/>
<evidence type="ECO:0000313" key="6">
    <source>
        <dbReference type="EMBL" id="CAH0545753.1"/>
    </source>
</evidence>
<evidence type="ECO:0000256" key="1">
    <source>
        <dbReference type="ARBA" id="ARBA00004173"/>
    </source>
</evidence>
<evidence type="ECO:0000313" key="7">
    <source>
        <dbReference type="Proteomes" id="UP001154078"/>
    </source>
</evidence>
<evidence type="ECO:0000256" key="5">
    <source>
        <dbReference type="PIRSR" id="PIRSR627179-50"/>
    </source>
</evidence>
<dbReference type="AlphaFoldDB" id="A0A9P0ANF6"/>
<dbReference type="InterPro" id="IPR009069">
    <property type="entry name" value="Cys_alpha_HP_mot_SF"/>
</dbReference>
<keyword evidence="3" id="KW-0496">Mitochondrion</keyword>
<evidence type="ECO:0000256" key="4">
    <source>
        <dbReference type="ARBA" id="ARBA00023157"/>
    </source>
</evidence>
<dbReference type="PANTHER" id="PTHR15590">
    <property type="entry name" value="CX9C MOTIF-CONTAINING PROTEIN 4"/>
    <property type="match status" value="1"/>
</dbReference>
<feature type="disulfide bond" evidence="5">
    <location>
        <begin position="7"/>
        <end position="38"/>
    </location>
</feature>
<dbReference type="PROSITE" id="PS51808">
    <property type="entry name" value="CHCH"/>
    <property type="match status" value="1"/>
</dbReference>
<sequence>MPKKDPCKAFACRIQSCLTANNFQEKKCLHEIEEMKRCCRVWKDKSFVCQGIKIDDNEAKNSS</sequence>
<keyword evidence="7" id="KW-1185">Reference proteome</keyword>
<accession>A0A9P0ANF6</accession>